<feature type="transmembrane region" description="Helical" evidence="7">
    <location>
        <begin position="414"/>
        <end position="436"/>
    </location>
</feature>
<feature type="transmembrane region" description="Helical" evidence="7">
    <location>
        <begin position="168"/>
        <end position="189"/>
    </location>
</feature>
<protein>
    <submittedName>
        <fullName evidence="8">MATE family efflux transporter</fullName>
    </submittedName>
</protein>
<gene>
    <name evidence="8" type="ORF">IAB28_01660</name>
</gene>
<feature type="transmembrane region" description="Helical" evidence="7">
    <location>
        <begin position="60"/>
        <end position="83"/>
    </location>
</feature>
<feature type="transmembrane region" description="Helical" evidence="7">
    <location>
        <begin position="318"/>
        <end position="342"/>
    </location>
</feature>
<keyword evidence="2" id="KW-0813">Transport</keyword>
<reference evidence="8" key="1">
    <citation type="submission" date="2020-10" db="EMBL/GenBank/DDBJ databases">
        <authorList>
            <person name="Gilroy R."/>
        </authorList>
    </citation>
    <scope>NUCLEOTIDE SEQUENCE</scope>
    <source>
        <strain evidence="8">CHK180-2868</strain>
    </source>
</reference>
<dbReference type="GO" id="GO:0005886">
    <property type="term" value="C:plasma membrane"/>
    <property type="evidence" value="ECO:0007669"/>
    <property type="project" value="UniProtKB-SubCell"/>
</dbReference>
<name>A0A9D1A251_9FIRM</name>
<accession>A0A9D1A251</accession>
<feature type="transmembrane region" description="Helical" evidence="7">
    <location>
        <begin position="95"/>
        <end position="116"/>
    </location>
</feature>
<dbReference type="InterPro" id="IPR002528">
    <property type="entry name" value="MATE_fam"/>
</dbReference>
<reference evidence="8" key="2">
    <citation type="journal article" date="2021" name="PeerJ">
        <title>Extensive microbial diversity within the chicken gut microbiome revealed by metagenomics and culture.</title>
        <authorList>
            <person name="Gilroy R."/>
            <person name="Ravi A."/>
            <person name="Getino M."/>
            <person name="Pursley I."/>
            <person name="Horton D.L."/>
            <person name="Alikhan N.F."/>
            <person name="Baker D."/>
            <person name="Gharbi K."/>
            <person name="Hall N."/>
            <person name="Watson M."/>
            <person name="Adriaenssens E.M."/>
            <person name="Foster-Nyarko E."/>
            <person name="Jarju S."/>
            <person name="Secka A."/>
            <person name="Antonio M."/>
            <person name="Oren A."/>
            <person name="Chaudhuri R.R."/>
            <person name="La Ragione R."/>
            <person name="Hildebrand F."/>
            <person name="Pallen M.J."/>
        </authorList>
    </citation>
    <scope>NUCLEOTIDE SEQUENCE</scope>
    <source>
        <strain evidence="8">CHK180-2868</strain>
    </source>
</reference>
<evidence type="ECO:0000256" key="1">
    <source>
        <dbReference type="ARBA" id="ARBA00004651"/>
    </source>
</evidence>
<evidence type="ECO:0000256" key="6">
    <source>
        <dbReference type="ARBA" id="ARBA00023136"/>
    </source>
</evidence>
<dbReference type="CDD" id="cd13138">
    <property type="entry name" value="MATE_yoeA_like"/>
    <property type="match status" value="1"/>
</dbReference>
<dbReference type="InterPro" id="IPR048279">
    <property type="entry name" value="MdtK-like"/>
</dbReference>
<feature type="transmembrane region" description="Helical" evidence="7">
    <location>
        <begin position="362"/>
        <end position="379"/>
    </location>
</feature>
<keyword evidence="6 7" id="KW-0472">Membrane</keyword>
<organism evidence="8 9">
    <name type="scientific">Candidatus Copromonas faecavium</name>
    <name type="common">nom. illeg.</name>
    <dbReference type="NCBI Taxonomy" id="2840740"/>
    <lineage>
        <taxon>Bacteria</taxon>
        <taxon>Bacillati</taxon>
        <taxon>Bacillota</taxon>
        <taxon>Clostridia</taxon>
        <taxon>Lachnospirales</taxon>
        <taxon>Lachnospiraceae</taxon>
        <taxon>Candidatus Copromonas (nom. illeg.)</taxon>
    </lineage>
</organism>
<comment type="caution">
    <text evidence="8">The sequence shown here is derived from an EMBL/GenBank/DDBJ whole genome shotgun (WGS) entry which is preliminary data.</text>
</comment>
<comment type="subcellular location">
    <subcellularLocation>
        <location evidence="1">Cell membrane</location>
        <topology evidence="1">Multi-pass membrane protein</topology>
    </subcellularLocation>
</comment>
<dbReference type="Proteomes" id="UP000824250">
    <property type="component" value="Unassembled WGS sequence"/>
</dbReference>
<evidence type="ECO:0000256" key="4">
    <source>
        <dbReference type="ARBA" id="ARBA00022692"/>
    </source>
</evidence>
<dbReference type="GO" id="GO:0042910">
    <property type="term" value="F:xenobiotic transmembrane transporter activity"/>
    <property type="evidence" value="ECO:0007669"/>
    <property type="project" value="InterPro"/>
</dbReference>
<feature type="transmembrane region" description="Helical" evidence="7">
    <location>
        <begin position="284"/>
        <end position="306"/>
    </location>
</feature>
<feature type="transmembrane region" description="Helical" evidence="7">
    <location>
        <begin position="235"/>
        <end position="264"/>
    </location>
</feature>
<dbReference type="PIRSF" id="PIRSF006603">
    <property type="entry name" value="DinF"/>
    <property type="match status" value="1"/>
</dbReference>
<dbReference type="Pfam" id="PF01554">
    <property type="entry name" value="MatE"/>
    <property type="match status" value="2"/>
</dbReference>
<dbReference type="GO" id="GO:0015297">
    <property type="term" value="F:antiporter activity"/>
    <property type="evidence" value="ECO:0007669"/>
    <property type="project" value="InterPro"/>
</dbReference>
<dbReference type="InterPro" id="IPR052031">
    <property type="entry name" value="Membrane_Transporter-Flippase"/>
</dbReference>
<sequence>MAKTIVPMTEGPIWKRITYFALPLFFGNLFQQMYNTVDSLIVGNFLGSNALAAVSSSSSLIFMLIGLFSGLSSGAGVIISRYFGAKNIDSMQRSIHTTVAAGLIAGIILTVIGVGLSPQILVLMSTPPAVMTESVAYLQVYFAGSLGFVMYNVFVGILQAVGDSRHPLYYLIVSSIVNLVLDVVFIRNFHMGVDGAALATIISQFISALLCLFQLMGTAENFRLRLKEIRIDRSILLQIVHLGLPSGIQNSIVAFANVVVQSNINAFGEMAMAGFGAYSKIEGFGFLPITSFTMALTTFISQNLGARQYERVKKGTRFGIVTIVVLSELIGLGVFLLAPQLIAAFDSTPEVVEFGILKARTAAPFFFLVACTHSFAAVLRGAGKTMVSMVVLISTWCVIRVAFLSITIPLTHSIQMVCLVYPLTWFLSSLALFIYYRKADWIHSSLDKESSSPHEN</sequence>
<dbReference type="EMBL" id="DVGC01000007">
    <property type="protein sequence ID" value="HIR04662.1"/>
    <property type="molecule type" value="Genomic_DNA"/>
</dbReference>
<keyword evidence="5 7" id="KW-1133">Transmembrane helix</keyword>
<dbReference type="PANTHER" id="PTHR43549:SF3">
    <property type="entry name" value="MULTIDRUG RESISTANCE PROTEIN YPNP-RELATED"/>
    <property type="match status" value="1"/>
</dbReference>
<feature type="transmembrane region" description="Helical" evidence="7">
    <location>
        <begin position="136"/>
        <end position="161"/>
    </location>
</feature>
<evidence type="ECO:0000313" key="8">
    <source>
        <dbReference type="EMBL" id="HIR04662.1"/>
    </source>
</evidence>
<keyword evidence="4 7" id="KW-0812">Transmembrane</keyword>
<feature type="transmembrane region" description="Helical" evidence="7">
    <location>
        <begin position="195"/>
        <end position="215"/>
    </location>
</feature>
<feature type="transmembrane region" description="Helical" evidence="7">
    <location>
        <begin position="386"/>
        <end position="408"/>
    </location>
</feature>
<evidence type="ECO:0000256" key="7">
    <source>
        <dbReference type="SAM" id="Phobius"/>
    </source>
</evidence>
<evidence type="ECO:0000256" key="5">
    <source>
        <dbReference type="ARBA" id="ARBA00022989"/>
    </source>
</evidence>
<evidence type="ECO:0000256" key="3">
    <source>
        <dbReference type="ARBA" id="ARBA00022475"/>
    </source>
</evidence>
<dbReference type="NCBIfam" id="TIGR00797">
    <property type="entry name" value="matE"/>
    <property type="match status" value="1"/>
</dbReference>
<dbReference type="AlphaFoldDB" id="A0A9D1A251"/>
<evidence type="ECO:0000313" key="9">
    <source>
        <dbReference type="Proteomes" id="UP000824250"/>
    </source>
</evidence>
<keyword evidence="3" id="KW-1003">Cell membrane</keyword>
<dbReference type="PANTHER" id="PTHR43549">
    <property type="entry name" value="MULTIDRUG RESISTANCE PROTEIN YPNP-RELATED"/>
    <property type="match status" value="1"/>
</dbReference>
<proteinExistence type="predicted"/>
<evidence type="ECO:0000256" key="2">
    <source>
        <dbReference type="ARBA" id="ARBA00022448"/>
    </source>
</evidence>